<dbReference type="InterPro" id="IPR011642">
    <property type="entry name" value="Gate_dom"/>
</dbReference>
<dbReference type="EMBL" id="VYGV01000007">
    <property type="protein sequence ID" value="NWF45854.1"/>
    <property type="molecule type" value="Genomic_DNA"/>
</dbReference>
<feature type="transmembrane region" description="Helical" evidence="1">
    <location>
        <begin position="60"/>
        <end position="78"/>
    </location>
</feature>
<dbReference type="AlphaFoldDB" id="A0A7Y8KXA0"/>
<accession>A0A7Y8KXA0</accession>
<keyword evidence="1" id="KW-1133">Transmembrane helix</keyword>
<dbReference type="RefSeq" id="WP_177135737.1">
    <property type="nucleotide sequence ID" value="NZ_VYGV01000007.1"/>
</dbReference>
<name>A0A7Y8KXA0_9BURK</name>
<feature type="transmembrane region" description="Helical" evidence="1">
    <location>
        <begin position="235"/>
        <end position="254"/>
    </location>
</feature>
<evidence type="ECO:0000313" key="3">
    <source>
        <dbReference type="EMBL" id="NWF45854.1"/>
    </source>
</evidence>
<organism evidence="3 4">
    <name type="scientific">Hydrogenophaga aromaticivorans</name>
    <dbReference type="NCBI Taxonomy" id="2610898"/>
    <lineage>
        <taxon>Bacteria</taxon>
        <taxon>Pseudomonadati</taxon>
        <taxon>Pseudomonadota</taxon>
        <taxon>Betaproteobacteria</taxon>
        <taxon>Burkholderiales</taxon>
        <taxon>Comamonadaceae</taxon>
        <taxon>Hydrogenophaga</taxon>
    </lineage>
</organism>
<feature type="transmembrane region" description="Helical" evidence="1">
    <location>
        <begin position="171"/>
        <end position="190"/>
    </location>
</feature>
<keyword evidence="4" id="KW-1185">Reference proteome</keyword>
<keyword evidence="1" id="KW-0812">Transmembrane</keyword>
<dbReference type="Pfam" id="PF07670">
    <property type="entry name" value="Gate"/>
    <property type="match status" value="1"/>
</dbReference>
<proteinExistence type="predicted"/>
<feature type="transmembrane region" description="Helical" evidence="1">
    <location>
        <begin position="17"/>
        <end position="39"/>
    </location>
</feature>
<dbReference type="Proteomes" id="UP000545507">
    <property type="component" value="Unassembled WGS sequence"/>
</dbReference>
<sequence>MNTRTATASSPPVPAAAFLRLLAYSSIGLVMFFLPLEIAGKTTILFDHAATYLAQQQRSLSIALVLALMAWGAAAPFARGSWRASTTTAVFSVLKVLGLVLALMYLLKLGPAPLFEKDMLPFLFDKLALTVGLIVPLGAVALAFLVGFGLLELVGVLMQPVMRPIWRTPGHSAIDAVASFVGSYSVGLLITNRVYVEGKYTAREAAIIATGFSTVSAAFMIIVAKTLNLMDAWNFYFWSTFVIAFAVTAITAWLPPISRMDNSGGVSDTLPAGRNRWQAAWDAGLAQANDAPPLWRVLRDNLRDGLAMASAVVPTILAVGLIGLLLARYTPVFDVLGLLLLPFVWLGGLAEPVATSKALASGLAEMFLPALMLKGADPVVRYVAAVVSVSSVLFFSGSIPCVLATRIPISLRQMVGVWFVRTALSILLAAGAGHIAFAQGWIA</sequence>
<feature type="transmembrane region" description="Helical" evidence="1">
    <location>
        <begin position="332"/>
        <end position="351"/>
    </location>
</feature>
<protein>
    <submittedName>
        <fullName evidence="3">YjiH family protein</fullName>
    </submittedName>
</protein>
<feature type="transmembrane region" description="Helical" evidence="1">
    <location>
        <begin position="306"/>
        <end position="326"/>
    </location>
</feature>
<evidence type="ECO:0000259" key="2">
    <source>
        <dbReference type="Pfam" id="PF07670"/>
    </source>
</evidence>
<evidence type="ECO:0000256" key="1">
    <source>
        <dbReference type="SAM" id="Phobius"/>
    </source>
</evidence>
<evidence type="ECO:0000313" key="4">
    <source>
        <dbReference type="Proteomes" id="UP000545507"/>
    </source>
</evidence>
<feature type="transmembrane region" description="Helical" evidence="1">
    <location>
        <begin position="127"/>
        <end position="151"/>
    </location>
</feature>
<gene>
    <name evidence="3" type="ORF">F3K02_11425</name>
</gene>
<feature type="transmembrane region" description="Helical" evidence="1">
    <location>
        <begin position="415"/>
        <end position="437"/>
    </location>
</feature>
<feature type="transmembrane region" description="Helical" evidence="1">
    <location>
        <begin position="382"/>
        <end position="403"/>
    </location>
</feature>
<comment type="caution">
    <text evidence="3">The sequence shown here is derived from an EMBL/GenBank/DDBJ whole genome shotgun (WGS) entry which is preliminary data.</text>
</comment>
<feature type="transmembrane region" description="Helical" evidence="1">
    <location>
        <begin position="84"/>
        <end position="107"/>
    </location>
</feature>
<keyword evidence="1" id="KW-0472">Membrane</keyword>
<feature type="domain" description="Nucleoside transporter/FeoB GTPase Gate" evidence="2">
    <location>
        <begin position="129"/>
        <end position="228"/>
    </location>
</feature>
<feature type="transmembrane region" description="Helical" evidence="1">
    <location>
        <begin position="202"/>
        <end position="223"/>
    </location>
</feature>
<reference evidence="3 4" key="1">
    <citation type="submission" date="2019-09" db="EMBL/GenBank/DDBJ databases">
        <title>Hydrogenophaga aromatica sp. nov., isolated from a para-xylene-degrading enrichment culture.</title>
        <authorList>
            <person name="Tancsics A."/>
            <person name="Banerjee S."/>
        </authorList>
    </citation>
    <scope>NUCLEOTIDE SEQUENCE [LARGE SCALE GENOMIC DNA]</scope>
    <source>
        <strain evidence="3 4">D2P1</strain>
    </source>
</reference>